<dbReference type="InterPro" id="IPR050116">
    <property type="entry name" value="DNA_polymerase-Y"/>
</dbReference>
<feature type="binding site" evidence="15">
    <location>
        <position position="103"/>
    </location>
    <ligand>
        <name>Mg(2+)</name>
        <dbReference type="ChEBI" id="CHEBI:18420"/>
    </ligand>
</feature>
<feature type="binding site" evidence="15">
    <location>
        <position position="8"/>
    </location>
    <ligand>
        <name>Mg(2+)</name>
        <dbReference type="ChEBI" id="CHEBI:18420"/>
    </ligand>
</feature>
<dbReference type="PANTHER" id="PTHR11076">
    <property type="entry name" value="DNA REPAIR POLYMERASE UMUC / TRANSFERASE FAMILY MEMBER"/>
    <property type="match status" value="1"/>
</dbReference>
<dbReference type="Proteomes" id="UP001061302">
    <property type="component" value="Chromosome"/>
</dbReference>
<keyword evidence="4 15" id="KW-0963">Cytoplasm</keyword>
<evidence type="ECO:0000256" key="7">
    <source>
        <dbReference type="ARBA" id="ARBA00022705"/>
    </source>
</evidence>
<evidence type="ECO:0000256" key="6">
    <source>
        <dbReference type="ARBA" id="ARBA00022695"/>
    </source>
</evidence>
<sequence length="355" mass="39334">MRKIIHIDCDCFYAAVEMRDRPALRTVPLAVGGAAARRGVIATCNYPARAFGVRSAMPTSHALRLCPDLVLVPPDMARYRAASHAVHRIFADYTTLIEPLSLDEAYLDVTDATACRGSATLIAQEIRQRIRTEVGITASAGVAGNKLIAKIASDWHKPDGQMVVTPDAVADFIRPLPVAKLWGVGKVTAARLERLGVRTCDELQRWPRETLISRFGKLGASLYQQCRGEDARPVRAERQRKSLSVEQTYPRDLSDLGACIGRLPELWRDFEQRYLRAAANEPAHKAFVKIKFHDFAQTTMECLCVTPTPAVFERLLAEAWQRGARPVRLLGIGIRFPETASHAVSLPLWETQAAA</sequence>
<keyword evidence="3 15" id="KW-0515">Mutator protein</keyword>
<evidence type="ECO:0000256" key="2">
    <source>
        <dbReference type="ARBA" id="ARBA00010945"/>
    </source>
</evidence>
<dbReference type="PROSITE" id="PS50173">
    <property type="entry name" value="UMUC"/>
    <property type="match status" value="1"/>
</dbReference>
<dbReference type="Gene3D" id="1.10.150.20">
    <property type="entry name" value="5' to 3' exonuclease, C-terminal subdomain"/>
    <property type="match status" value="1"/>
</dbReference>
<evidence type="ECO:0000256" key="8">
    <source>
        <dbReference type="ARBA" id="ARBA00022723"/>
    </source>
</evidence>
<dbReference type="CDD" id="cd03586">
    <property type="entry name" value="PolY_Pol_IV_kappa"/>
    <property type="match status" value="1"/>
</dbReference>
<feature type="active site" evidence="15">
    <location>
        <position position="104"/>
    </location>
</feature>
<evidence type="ECO:0000256" key="1">
    <source>
        <dbReference type="ARBA" id="ARBA00004496"/>
    </source>
</evidence>
<evidence type="ECO:0000256" key="9">
    <source>
        <dbReference type="ARBA" id="ARBA00022763"/>
    </source>
</evidence>
<keyword evidence="12 15" id="KW-0238">DNA-binding</keyword>
<organism evidence="17 18">
    <name type="scientific">Chitiniphilus purpureus</name>
    <dbReference type="NCBI Taxonomy" id="2981137"/>
    <lineage>
        <taxon>Bacteria</taxon>
        <taxon>Pseudomonadati</taxon>
        <taxon>Pseudomonadota</taxon>
        <taxon>Betaproteobacteria</taxon>
        <taxon>Neisseriales</taxon>
        <taxon>Chitinibacteraceae</taxon>
        <taxon>Chitiniphilus</taxon>
    </lineage>
</organism>
<evidence type="ECO:0000256" key="11">
    <source>
        <dbReference type="ARBA" id="ARBA00022932"/>
    </source>
</evidence>
<dbReference type="PANTHER" id="PTHR11076:SF33">
    <property type="entry name" value="DNA POLYMERASE KAPPA"/>
    <property type="match status" value="1"/>
</dbReference>
<dbReference type="Gene3D" id="3.30.1490.100">
    <property type="entry name" value="DNA polymerase, Y-family, little finger domain"/>
    <property type="match status" value="1"/>
</dbReference>
<dbReference type="RefSeq" id="WP_263123268.1">
    <property type="nucleotide sequence ID" value="NZ_CP106753.1"/>
</dbReference>
<dbReference type="HAMAP" id="MF_01113">
    <property type="entry name" value="DNApol_IV"/>
    <property type="match status" value="1"/>
</dbReference>
<keyword evidence="5 15" id="KW-0808">Transferase</keyword>
<feature type="site" description="Substrate discrimination" evidence="15">
    <location>
        <position position="13"/>
    </location>
</feature>
<comment type="subunit">
    <text evidence="15">Monomer.</text>
</comment>
<evidence type="ECO:0000256" key="13">
    <source>
        <dbReference type="ARBA" id="ARBA00023204"/>
    </source>
</evidence>
<dbReference type="Pfam" id="PF00817">
    <property type="entry name" value="IMS"/>
    <property type="match status" value="1"/>
</dbReference>
<dbReference type="SUPFAM" id="SSF56672">
    <property type="entry name" value="DNA/RNA polymerases"/>
    <property type="match status" value="1"/>
</dbReference>
<evidence type="ECO:0000256" key="12">
    <source>
        <dbReference type="ARBA" id="ARBA00023125"/>
    </source>
</evidence>
<reference evidence="17" key="1">
    <citation type="submission" date="2022-10" db="EMBL/GenBank/DDBJ databases">
        <title>Chitiniphilus purpureus sp. nov., a novel chitin-degrading bacterium isolated from crawfish pond sediment.</title>
        <authorList>
            <person name="Li K."/>
        </authorList>
    </citation>
    <scope>NUCLEOTIDE SEQUENCE</scope>
    <source>
        <strain evidence="17">CD1</strain>
    </source>
</reference>
<dbReference type="Pfam" id="PF21999">
    <property type="entry name" value="IMS_HHH_1"/>
    <property type="match status" value="1"/>
</dbReference>
<evidence type="ECO:0000313" key="17">
    <source>
        <dbReference type="EMBL" id="UXY13970.1"/>
    </source>
</evidence>
<dbReference type="InterPro" id="IPR043502">
    <property type="entry name" value="DNA/RNA_pol_sf"/>
</dbReference>
<dbReference type="InterPro" id="IPR017961">
    <property type="entry name" value="DNA_pol_Y-fam_little_finger"/>
</dbReference>
<gene>
    <name evidence="15 17" type="primary">dinB</name>
    <name evidence="17" type="ORF">N8I74_11620</name>
</gene>
<dbReference type="EC" id="2.7.7.7" evidence="15"/>
<comment type="catalytic activity">
    <reaction evidence="14 15">
        <text>DNA(n) + a 2'-deoxyribonucleoside 5'-triphosphate = DNA(n+1) + diphosphate</text>
        <dbReference type="Rhea" id="RHEA:22508"/>
        <dbReference type="Rhea" id="RHEA-COMP:17339"/>
        <dbReference type="Rhea" id="RHEA-COMP:17340"/>
        <dbReference type="ChEBI" id="CHEBI:33019"/>
        <dbReference type="ChEBI" id="CHEBI:61560"/>
        <dbReference type="ChEBI" id="CHEBI:173112"/>
        <dbReference type="EC" id="2.7.7.7"/>
    </reaction>
</comment>
<evidence type="ECO:0000313" key="18">
    <source>
        <dbReference type="Proteomes" id="UP001061302"/>
    </source>
</evidence>
<evidence type="ECO:0000256" key="5">
    <source>
        <dbReference type="ARBA" id="ARBA00022679"/>
    </source>
</evidence>
<dbReference type="SUPFAM" id="SSF100879">
    <property type="entry name" value="Lesion bypass DNA polymerase (Y-family), little finger domain"/>
    <property type="match status" value="1"/>
</dbReference>
<keyword evidence="6 15" id="KW-0548">Nucleotidyltransferase</keyword>
<evidence type="ECO:0000256" key="14">
    <source>
        <dbReference type="ARBA" id="ARBA00049244"/>
    </source>
</evidence>
<dbReference type="NCBIfam" id="NF002677">
    <property type="entry name" value="PRK02406.1"/>
    <property type="match status" value="1"/>
</dbReference>
<evidence type="ECO:0000256" key="10">
    <source>
        <dbReference type="ARBA" id="ARBA00022842"/>
    </source>
</evidence>
<dbReference type="InterPro" id="IPR001126">
    <property type="entry name" value="UmuC"/>
</dbReference>
<keyword evidence="13 15" id="KW-0234">DNA repair</keyword>
<accession>A0ABY6DHZ5</accession>
<dbReference type="InterPro" id="IPR022880">
    <property type="entry name" value="DNApol_IV"/>
</dbReference>
<feature type="domain" description="UmuC" evidence="16">
    <location>
        <begin position="4"/>
        <end position="185"/>
    </location>
</feature>
<evidence type="ECO:0000256" key="15">
    <source>
        <dbReference type="HAMAP-Rule" id="MF_01113"/>
    </source>
</evidence>
<evidence type="ECO:0000256" key="4">
    <source>
        <dbReference type="ARBA" id="ARBA00022490"/>
    </source>
</evidence>
<keyword evidence="7 15" id="KW-0235">DNA replication</keyword>
<dbReference type="InterPro" id="IPR036775">
    <property type="entry name" value="DNA_pol_Y-fam_lit_finger_sf"/>
</dbReference>
<dbReference type="Gene3D" id="3.40.1170.60">
    <property type="match status" value="1"/>
</dbReference>
<evidence type="ECO:0000256" key="3">
    <source>
        <dbReference type="ARBA" id="ARBA00022457"/>
    </source>
</evidence>
<evidence type="ECO:0000259" key="16">
    <source>
        <dbReference type="PROSITE" id="PS50173"/>
    </source>
</evidence>
<dbReference type="Gene3D" id="3.30.70.270">
    <property type="match status" value="1"/>
</dbReference>
<comment type="function">
    <text evidence="15">Poorly processive, error-prone DNA polymerase involved in untargeted mutagenesis. Copies undamaged DNA at stalled replication forks, which arise in vivo from mismatched or misaligned primer ends. These misaligned primers can be extended by PolIV. Exhibits no 3'-5' exonuclease (proofreading) activity. May be involved in translesional synthesis, in conjunction with the beta clamp from PolIII.</text>
</comment>
<protein>
    <recommendedName>
        <fullName evidence="15">DNA polymerase IV</fullName>
        <shortName evidence="15">Pol IV</shortName>
        <ecNumber evidence="15">2.7.7.7</ecNumber>
    </recommendedName>
</protein>
<name>A0ABY6DHZ5_9NEIS</name>
<keyword evidence="11 15" id="KW-0239">DNA-directed DNA polymerase</keyword>
<keyword evidence="8 15" id="KW-0479">Metal-binding</keyword>
<dbReference type="InterPro" id="IPR043128">
    <property type="entry name" value="Rev_trsase/Diguanyl_cyclase"/>
</dbReference>
<keyword evidence="9 15" id="KW-0227">DNA damage</keyword>
<comment type="cofactor">
    <cofactor evidence="15">
        <name>Mg(2+)</name>
        <dbReference type="ChEBI" id="CHEBI:18420"/>
    </cofactor>
    <text evidence="15">Binds 2 magnesium ions per subunit.</text>
</comment>
<comment type="subcellular location">
    <subcellularLocation>
        <location evidence="1 15">Cytoplasm</location>
    </subcellularLocation>
</comment>
<keyword evidence="10 15" id="KW-0460">Magnesium</keyword>
<dbReference type="InterPro" id="IPR053848">
    <property type="entry name" value="IMS_HHH_1"/>
</dbReference>
<dbReference type="Pfam" id="PF11799">
    <property type="entry name" value="IMS_C"/>
    <property type="match status" value="1"/>
</dbReference>
<dbReference type="GO" id="GO:0003887">
    <property type="term" value="F:DNA-directed DNA polymerase activity"/>
    <property type="evidence" value="ECO:0007669"/>
    <property type="project" value="UniProtKB-EC"/>
</dbReference>
<proteinExistence type="inferred from homology"/>
<dbReference type="EMBL" id="CP106753">
    <property type="protein sequence ID" value="UXY13970.1"/>
    <property type="molecule type" value="Genomic_DNA"/>
</dbReference>
<keyword evidence="18" id="KW-1185">Reference proteome</keyword>
<comment type="similarity">
    <text evidence="2 15">Belongs to the DNA polymerase type-Y family.</text>
</comment>